<reference evidence="6" key="1">
    <citation type="journal article" date="2011" name="Genome Res.">
        <title>Phylogeny-wide analysis of social amoeba genomes highlights ancient origins for complex intercellular communication.</title>
        <authorList>
            <person name="Heidel A.J."/>
            <person name="Lawal H.M."/>
            <person name="Felder M."/>
            <person name="Schilde C."/>
            <person name="Helps N.R."/>
            <person name="Tunggal B."/>
            <person name="Rivero F."/>
            <person name="John U."/>
            <person name="Schleicher M."/>
            <person name="Eichinger L."/>
            <person name="Platzer M."/>
            <person name="Noegel A.A."/>
            <person name="Schaap P."/>
            <person name="Gloeckner G."/>
        </authorList>
    </citation>
    <scope>NUCLEOTIDE SEQUENCE [LARGE SCALE GENOMIC DNA]</scope>
    <source>
        <strain evidence="6">SH3</strain>
    </source>
</reference>
<feature type="compositionally biased region" description="Low complexity" evidence="3">
    <location>
        <begin position="528"/>
        <end position="551"/>
    </location>
</feature>
<feature type="compositionally biased region" description="Polar residues" evidence="3">
    <location>
        <begin position="279"/>
        <end position="298"/>
    </location>
</feature>
<evidence type="ECO:0000256" key="2">
    <source>
        <dbReference type="SAM" id="Coils"/>
    </source>
</evidence>
<comment type="similarity">
    <text evidence="1">Belongs to the beclin family.</text>
</comment>
<dbReference type="AlphaFoldDB" id="F4PUL0"/>
<evidence type="ECO:0000256" key="3">
    <source>
        <dbReference type="SAM" id="MobiDB-lite"/>
    </source>
</evidence>
<gene>
    <name evidence="5" type="primary">atg6B</name>
    <name evidence="5" type="ORF">DFA_01760</name>
</gene>
<dbReference type="PANTHER" id="PTHR12768">
    <property type="entry name" value="BECLIN 1"/>
    <property type="match status" value="1"/>
</dbReference>
<dbReference type="GO" id="GO:0034272">
    <property type="term" value="C:phosphatidylinositol 3-kinase complex, class III, type II"/>
    <property type="evidence" value="ECO:0007669"/>
    <property type="project" value="TreeGrafter"/>
</dbReference>
<dbReference type="GO" id="GO:0034271">
    <property type="term" value="C:phosphatidylinositol 3-kinase complex, class III, type I"/>
    <property type="evidence" value="ECO:0007669"/>
    <property type="project" value="TreeGrafter"/>
</dbReference>
<feature type="compositionally biased region" description="Low complexity" evidence="3">
    <location>
        <begin position="465"/>
        <end position="478"/>
    </location>
</feature>
<sequence length="551" mass="59558">MDFFCQRCSKPLELDESLLEIDQSLFVNKDEISNIIKDISLKTKIASAAAATNEQEQQRAEQLQLQQQLQKNAATTTSVSKFSRGLFNRKSNKDSPLKDQINTSSNNLSNTLTTNNNNNNTTINTSTSTLNNNTQQTTQPFFTPISSSSTLNNNNGSISGSPTSFGSLSQHRLSSSISSSSSSSTFLKGASTGKLPTIDVGTMSSSSSSSSSSSMNRPIKGSTSSMTRGSEDFSKSYEPGMLKRMASQQNKRHHLSNSTKNLAINTSINKHPILASPPGKSSTMMQHSSNSLMSSPVQSHHGGKTQKLKYLRSNEKSQSMASLDHLHMHQSTASSSLTSTPLMNPINHSMSAINTAAIAGGVGGSSTTSTPIGSPPMMVQGGNSSTTGTPTQIGMGVSVGSSRYLQAMSLFKLVTDLISYDLPLCLECTKMAIHEMDDENGVLEAEIDVRLQLSTSSRNSKRPISSTTRSTSGTTVTSEHINGMPIKVQFTNDDTWTKALKYMLTNLKWLLSWVAKNESTQPMNIIAQQQQQQKHQPPPTSQQQQTNTTRS</sequence>
<dbReference type="PANTHER" id="PTHR12768:SF4">
    <property type="entry name" value="BECLIN-1"/>
    <property type="match status" value="1"/>
</dbReference>
<feature type="region of interest" description="Disordered" evidence="3">
    <location>
        <begin position="275"/>
        <end position="304"/>
    </location>
</feature>
<organism evidence="5 6">
    <name type="scientific">Cavenderia fasciculata</name>
    <name type="common">Slime mold</name>
    <name type="synonym">Dictyostelium fasciculatum</name>
    <dbReference type="NCBI Taxonomy" id="261658"/>
    <lineage>
        <taxon>Eukaryota</taxon>
        <taxon>Amoebozoa</taxon>
        <taxon>Evosea</taxon>
        <taxon>Eumycetozoa</taxon>
        <taxon>Dictyostelia</taxon>
        <taxon>Acytosteliales</taxon>
        <taxon>Cavenderiaceae</taxon>
        <taxon>Cavenderia</taxon>
    </lineage>
</organism>
<dbReference type="Proteomes" id="UP000007797">
    <property type="component" value="Unassembled WGS sequence"/>
</dbReference>
<dbReference type="GeneID" id="14873437"/>
<feature type="region of interest" description="Disordered" evidence="3">
    <location>
        <begin position="527"/>
        <end position="551"/>
    </location>
</feature>
<dbReference type="InterPro" id="IPR007243">
    <property type="entry name" value="Atg6/Beclin"/>
</dbReference>
<dbReference type="STRING" id="1054147.F4PUL0"/>
<dbReference type="GO" id="GO:0030674">
    <property type="term" value="F:protein-macromolecule adaptor activity"/>
    <property type="evidence" value="ECO:0007669"/>
    <property type="project" value="TreeGrafter"/>
</dbReference>
<dbReference type="RefSeq" id="XP_004359725.1">
    <property type="nucleotide sequence ID" value="XM_004359668.1"/>
</dbReference>
<dbReference type="GO" id="GO:0000045">
    <property type="term" value="P:autophagosome assembly"/>
    <property type="evidence" value="ECO:0007669"/>
    <property type="project" value="TreeGrafter"/>
</dbReference>
<feature type="region of interest" description="Disordered" evidence="3">
    <location>
        <begin position="80"/>
        <end position="236"/>
    </location>
</feature>
<evidence type="ECO:0000313" key="5">
    <source>
        <dbReference type="EMBL" id="EGG21874.1"/>
    </source>
</evidence>
<evidence type="ECO:0000313" key="6">
    <source>
        <dbReference type="Proteomes" id="UP000007797"/>
    </source>
</evidence>
<dbReference type="InterPro" id="IPR040455">
    <property type="entry name" value="Atg6_BARA"/>
</dbReference>
<proteinExistence type="inferred from homology"/>
<keyword evidence="6" id="KW-1185">Reference proteome</keyword>
<feature type="compositionally biased region" description="Low complexity" evidence="3">
    <location>
        <begin position="100"/>
        <end position="184"/>
    </location>
</feature>
<dbReference type="KEGG" id="dfa:DFA_01760"/>
<keyword evidence="2" id="KW-0175">Coiled coil</keyword>
<accession>F4PUL0</accession>
<feature type="region of interest" description="Disordered" evidence="3">
    <location>
        <begin position="454"/>
        <end position="478"/>
    </location>
</feature>
<feature type="coiled-coil region" evidence="2">
    <location>
        <begin position="46"/>
        <end position="73"/>
    </location>
</feature>
<name>F4PUL0_CACFS</name>
<dbReference type="Pfam" id="PF04111">
    <property type="entry name" value="APG6"/>
    <property type="match status" value="1"/>
</dbReference>
<feature type="compositionally biased region" description="Polar residues" evidence="3">
    <location>
        <begin position="454"/>
        <end position="464"/>
    </location>
</feature>
<protein>
    <submittedName>
        <fullName evidence="5">Autophagy protein Apg6 family protein</fullName>
    </submittedName>
</protein>
<dbReference type="GO" id="GO:0043548">
    <property type="term" value="F:phosphatidylinositol 3-kinase binding"/>
    <property type="evidence" value="ECO:0007669"/>
    <property type="project" value="TreeGrafter"/>
</dbReference>
<dbReference type="GO" id="GO:0045324">
    <property type="term" value="P:late endosome to vacuole transport"/>
    <property type="evidence" value="ECO:0007669"/>
    <property type="project" value="TreeGrafter"/>
</dbReference>
<dbReference type="OrthoDB" id="20368at2759"/>
<evidence type="ECO:0000259" key="4">
    <source>
        <dbReference type="Pfam" id="PF04111"/>
    </source>
</evidence>
<feature type="domain" description="Atg6 BARA" evidence="4">
    <location>
        <begin position="478"/>
        <end position="515"/>
    </location>
</feature>
<dbReference type="EMBL" id="GL883010">
    <property type="protein sequence ID" value="EGG21874.1"/>
    <property type="molecule type" value="Genomic_DNA"/>
</dbReference>
<dbReference type="Gene3D" id="1.10.418.40">
    <property type="entry name" value="Autophagy protein 6/Beclin 1"/>
    <property type="match status" value="1"/>
</dbReference>
<dbReference type="GO" id="GO:0000407">
    <property type="term" value="C:phagophore assembly site"/>
    <property type="evidence" value="ECO:0007669"/>
    <property type="project" value="TreeGrafter"/>
</dbReference>
<dbReference type="GO" id="GO:0006995">
    <property type="term" value="P:cellular response to nitrogen starvation"/>
    <property type="evidence" value="ECO:0007669"/>
    <property type="project" value="TreeGrafter"/>
</dbReference>
<evidence type="ECO:0000256" key="1">
    <source>
        <dbReference type="ARBA" id="ARBA00005965"/>
    </source>
</evidence>
<feature type="compositionally biased region" description="Low complexity" evidence="3">
    <location>
        <begin position="204"/>
        <end position="214"/>
    </location>
</feature>
<dbReference type="GO" id="GO:0000423">
    <property type="term" value="P:mitophagy"/>
    <property type="evidence" value="ECO:0007669"/>
    <property type="project" value="TreeGrafter"/>
</dbReference>
<dbReference type="InterPro" id="IPR038274">
    <property type="entry name" value="Atg6/Beclin_C_sf"/>
</dbReference>